<evidence type="ECO:0000313" key="2">
    <source>
        <dbReference type="Proteomes" id="UP001144978"/>
    </source>
</evidence>
<sequence length="535" mass="60162">MRLPRAPGKGVFALLGSYAYDFESSSVNAQYAPALSAIFRRPLLRAPNWFAAAKDFVQSCFLLPRTSRECRAELRVGVGALCVQVKQPRFEGLVGSQSACFVHRIENKTWCNDSNRRSVWFRTARQCELLRHISFIANHHDVPHPLQHRHIEMPGITTTLAYSTDSAGMHPSHTLPLKLRAIAEAGFSQAEVAFPDLEAYAEQEFPGYRKLDDSGNGDLDTLVRAAEQIRRLCDELSISILAVHPFSHFEGYEETHKRTIGFDRVAAWFKVLKALNCQMLQVGSTPDPSTSSDYDVIARDLRQLADEAAAQDPPIRIAYEMWAWGVHVNTWEHVWEVCKRVDRPNFGLCLDTFQICARAYADPTSVDGLLQNPLAGSANTQLSSSLKALSTTVPPEKIFYFQISDGSRRVTPDALKKAAKEQGIDPLYAWSNAWRPLPYMDTVCPRADKESWGGYLPVADVCEAVLKTGWRGPWSYEVIICSGTSAEWTYPYYDPRQVFYEEDMSREDSEIPAKWAKAAMSSHQLLTEELAKRGS</sequence>
<evidence type="ECO:0000313" key="1">
    <source>
        <dbReference type="EMBL" id="KAJ3002152.1"/>
    </source>
</evidence>
<dbReference type="EMBL" id="JANSHE010001547">
    <property type="protein sequence ID" value="KAJ3002152.1"/>
    <property type="molecule type" value="Genomic_DNA"/>
</dbReference>
<name>A0ACC1PVL2_9APHY</name>
<comment type="caution">
    <text evidence="1">The sequence shown here is derived from an EMBL/GenBank/DDBJ whole genome shotgun (WGS) entry which is preliminary data.</text>
</comment>
<gene>
    <name evidence="1" type="ORF">NUW54_g6000</name>
</gene>
<keyword evidence="2" id="KW-1185">Reference proteome</keyword>
<accession>A0ACC1PVL2</accession>
<proteinExistence type="predicted"/>
<organism evidence="1 2">
    <name type="scientific">Trametes sanguinea</name>
    <dbReference type="NCBI Taxonomy" id="158606"/>
    <lineage>
        <taxon>Eukaryota</taxon>
        <taxon>Fungi</taxon>
        <taxon>Dikarya</taxon>
        <taxon>Basidiomycota</taxon>
        <taxon>Agaricomycotina</taxon>
        <taxon>Agaricomycetes</taxon>
        <taxon>Polyporales</taxon>
        <taxon>Polyporaceae</taxon>
        <taxon>Trametes</taxon>
    </lineage>
</organism>
<protein>
    <submittedName>
        <fullName evidence="1">Uncharacterized protein</fullName>
    </submittedName>
</protein>
<reference evidence="1" key="1">
    <citation type="submission" date="2022-08" db="EMBL/GenBank/DDBJ databases">
        <title>Genome Sequence of Pycnoporus sanguineus.</title>
        <authorList>
            <person name="Buettner E."/>
        </authorList>
    </citation>
    <scope>NUCLEOTIDE SEQUENCE</scope>
    <source>
        <strain evidence="1">CG-C14</strain>
    </source>
</reference>
<dbReference type="Proteomes" id="UP001144978">
    <property type="component" value="Unassembled WGS sequence"/>
</dbReference>